<gene>
    <name evidence="1" type="ORF">MOO46_07580</name>
</gene>
<sequence>MANKNEEQLKTMMSGQKTIDVNFKENGKKRTTKLKVQDPGTSVGLDILDLTDVGDQTNNLPEAYDLVMRNVIISPKMSYESLNKELPDKFQKKEITKTNSDGDKVTITMKFPDYRTALGIIFEIQKNNGGMNNKKVMTDICNNVIVDKDNKHVDLDFFDEGSDGAGLTFVVMSEVMKFLSAPVNYKGVGAIIGAAFQFSLDSLLKIKK</sequence>
<evidence type="ECO:0000313" key="2">
    <source>
        <dbReference type="Proteomes" id="UP000831859"/>
    </source>
</evidence>
<name>A0ABY4PK28_9LACO</name>
<geneLocation type="plasmid" evidence="1 2">
    <name>p1unnamed</name>
</geneLocation>
<proteinExistence type="predicted"/>
<dbReference type="RefSeq" id="WP_249511749.1">
    <property type="nucleotide sequence ID" value="NZ_CP093363.1"/>
</dbReference>
<keyword evidence="2" id="KW-1185">Reference proteome</keyword>
<protein>
    <submittedName>
        <fullName evidence="1">Uncharacterized protein</fullName>
    </submittedName>
</protein>
<evidence type="ECO:0000313" key="1">
    <source>
        <dbReference type="EMBL" id="UQS85785.1"/>
    </source>
</evidence>
<reference evidence="1 2" key="1">
    <citation type="journal article" date="2022" name="Int. J. Syst. Evol. Microbiol.">
        <title>Apilactobacillus apisilvae sp. nov., Nicolia spurrieriana gen. nov. sp. nov., Bombilactobacillus folatiphilus sp. nov. and Bombilactobacillus thymidiniphilus sp. nov., four new lactic acid bacterial isolates from stingless bees Tetragonula carbonaria and Austroplebeia australis.</title>
        <authorList>
            <person name="Oliphant S.A."/>
            <person name="Watson-Haigh N.S."/>
            <person name="Sumby K.M."/>
            <person name="Gardner J."/>
            <person name="Groom S."/>
            <person name="Jiranek V."/>
        </authorList>
    </citation>
    <scope>NUCLEOTIDE SEQUENCE [LARGE SCALE GENOMIC DNA]</scope>
    <source>
        <strain evidence="1 2">SG5_A10</strain>
    </source>
</reference>
<dbReference type="EMBL" id="CP093363">
    <property type="protein sequence ID" value="UQS85785.1"/>
    <property type="molecule type" value="Genomic_DNA"/>
</dbReference>
<dbReference type="Proteomes" id="UP000831859">
    <property type="component" value="Plasmid p1unnamed"/>
</dbReference>
<accession>A0ABY4PK28</accession>
<organism evidence="1 2">
    <name type="scientific">Apilactobacillus apisilvae</name>
    <dbReference type="NCBI Taxonomy" id="2923364"/>
    <lineage>
        <taxon>Bacteria</taxon>
        <taxon>Bacillati</taxon>
        <taxon>Bacillota</taxon>
        <taxon>Bacilli</taxon>
        <taxon>Lactobacillales</taxon>
        <taxon>Lactobacillaceae</taxon>
        <taxon>Apilactobacillus</taxon>
    </lineage>
</organism>
<keyword evidence="1" id="KW-0614">Plasmid</keyword>